<gene>
    <name evidence="1" type="ORF">BSTOLATCC_MIC22415</name>
</gene>
<evidence type="ECO:0000313" key="2">
    <source>
        <dbReference type="Proteomes" id="UP001162131"/>
    </source>
</evidence>
<dbReference type="AlphaFoldDB" id="A0AAU9J1D8"/>
<dbReference type="EMBL" id="CAJZBQ010000021">
    <property type="protein sequence ID" value="CAG9319064.1"/>
    <property type="molecule type" value="Genomic_DNA"/>
</dbReference>
<dbReference type="Proteomes" id="UP001162131">
    <property type="component" value="Unassembled WGS sequence"/>
</dbReference>
<proteinExistence type="predicted"/>
<evidence type="ECO:0000313" key="1">
    <source>
        <dbReference type="EMBL" id="CAG9319064.1"/>
    </source>
</evidence>
<name>A0AAU9J1D8_9CILI</name>
<comment type="caution">
    <text evidence="1">The sequence shown here is derived from an EMBL/GenBank/DDBJ whole genome shotgun (WGS) entry which is preliminary data.</text>
</comment>
<reference evidence="1" key="1">
    <citation type="submission" date="2021-09" db="EMBL/GenBank/DDBJ databases">
        <authorList>
            <consortium name="AG Swart"/>
            <person name="Singh M."/>
            <person name="Singh A."/>
            <person name="Seah K."/>
            <person name="Emmerich C."/>
        </authorList>
    </citation>
    <scope>NUCLEOTIDE SEQUENCE</scope>
    <source>
        <strain evidence="1">ATCC30299</strain>
    </source>
</reference>
<accession>A0AAU9J1D8</accession>
<keyword evidence="2" id="KW-1185">Reference proteome</keyword>
<organism evidence="1 2">
    <name type="scientific">Blepharisma stoltei</name>
    <dbReference type="NCBI Taxonomy" id="1481888"/>
    <lineage>
        <taxon>Eukaryota</taxon>
        <taxon>Sar</taxon>
        <taxon>Alveolata</taxon>
        <taxon>Ciliophora</taxon>
        <taxon>Postciliodesmatophora</taxon>
        <taxon>Heterotrichea</taxon>
        <taxon>Heterotrichida</taxon>
        <taxon>Blepharismidae</taxon>
        <taxon>Blepharisma</taxon>
    </lineage>
</organism>
<protein>
    <submittedName>
        <fullName evidence="1">Uncharacterized protein</fullName>
    </submittedName>
</protein>
<sequence>MWCNFTQRAEFCNHPGCHVSTQGNNFLNFGMQTTEEEQLARILLYQNSLLTQVAANSNQINKCLDRLIDCTQNMSHITPQPDPIEISTNNFSTEQLFQWMGSGKDFQYSIQLENQLSSNIYKERGFSLTLSVRNKDGQRISISESQKFKVLIFSMDNPPKLLQLNISGKKILRGTTEASMQEDGTVTFINIVINEVTSHYVNDSFYLVVVCENSNEVKPLAISNVCVKARKPSKV</sequence>